<comment type="caution">
    <text evidence="2">The sequence shown here is derived from an EMBL/GenBank/DDBJ whole genome shotgun (WGS) entry which is preliminary data.</text>
</comment>
<gene>
    <name evidence="2" type="ORF">IOQ59_12210</name>
</gene>
<evidence type="ECO:0000313" key="3">
    <source>
        <dbReference type="Proteomes" id="UP000640333"/>
    </source>
</evidence>
<accession>A0A8J7FPR3</accession>
<evidence type="ECO:0000259" key="1">
    <source>
        <dbReference type="Pfam" id="PF01575"/>
    </source>
</evidence>
<proteinExistence type="predicted"/>
<feature type="domain" description="MaoC-like" evidence="1">
    <location>
        <begin position="11"/>
        <end position="109"/>
    </location>
</feature>
<dbReference type="InterPro" id="IPR029069">
    <property type="entry name" value="HotDog_dom_sf"/>
</dbReference>
<dbReference type="EMBL" id="JADEYS010000011">
    <property type="protein sequence ID" value="MBE9398022.1"/>
    <property type="molecule type" value="Genomic_DNA"/>
</dbReference>
<dbReference type="InterPro" id="IPR002539">
    <property type="entry name" value="MaoC-like_dom"/>
</dbReference>
<dbReference type="AlphaFoldDB" id="A0A8J7FPR3"/>
<sequence>MTVQDLRVGMSAEKQYSIDYEDAIQFSEISGDWNPAHHDEAYAAASIFRERVAHGMFSVSQFSGLLGMDMPGQGALWLKQSVEFLRPAFFGRDYRAVVTVKAIDNDTNTVTLSTECFDEQGEKIITGEGVVKPIPQKVKAMMD</sequence>
<dbReference type="GO" id="GO:0019171">
    <property type="term" value="F:(3R)-hydroxyacyl-[acyl-carrier-protein] dehydratase activity"/>
    <property type="evidence" value="ECO:0007669"/>
    <property type="project" value="TreeGrafter"/>
</dbReference>
<protein>
    <submittedName>
        <fullName evidence="2">MaoC family dehydratase</fullName>
    </submittedName>
</protein>
<dbReference type="GO" id="GO:0006633">
    <property type="term" value="P:fatty acid biosynthetic process"/>
    <property type="evidence" value="ECO:0007669"/>
    <property type="project" value="TreeGrafter"/>
</dbReference>
<dbReference type="InterPro" id="IPR050965">
    <property type="entry name" value="UPF0336/Enoyl-CoA_hydratase"/>
</dbReference>
<dbReference type="PANTHER" id="PTHR43437">
    <property type="entry name" value="HYDROXYACYL-THIOESTER DEHYDRATASE TYPE 2, MITOCHONDRIAL-RELATED"/>
    <property type="match status" value="1"/>
</dbReference>
<dbReference type="PANTHER" id="PTHR43437:SF3">
    <property type="entry name" value="HYDROXYACYL-THIOESTER DEHYDRATASE TYPE 2, MITOCHONDRIAL"/>
    <property type="match status" value="1"/>
</dbReference>
<keyword evidence="3" id="KW-1185">Reference proteome</keyword>
<reference evidence="2" key="1">
    <citation type="submission" date="2020-10" db="EMBL/GenBank/DDBJ databases">
        <title>Bacterium isolated from coastal waters sediment.</title>
        <authorList>
            <person name="Chen R.-J."/>
            <person name="Lu D.-C."/>
            <person name="Zhu K.-L."/>
            <person name="Du Z.-J."/>
        </authorList>
    </citation>
    <scope>NUCLEOTIDE SEQUENCE</scope>
    <source>
        <strain evidence="2">N1Y112</strain>
    </source>
</reference>
<dbReference type="Gene3D" id="3.10.129.10">
    <property type="entry name" value="Hotdog Thioesterase"/>
    <property type="match status" value="1"/>
</dbReference>
<dbReference type="CDD" id="cd03449">
    <property type="entry name" value="R_hydratase"/>
    <property type="match status" value="1"/>
</dbReference>
<dbReference type="Pfam" id="PF01575">
    <property type="entry name" value="MaoC_dehydratas"/>
    <property type="match status" value="1"/>
</dbReference>
<name>A0A8J7FPR3_9GAMM</name>
<dbReference type="Proteomes" id="UP000640333">
    <property type="component" value="Unassembled WGS sequence"/>
</dbReference>
<organism evidence="2 3">
    <name type="scientific">Pontibacterium sinense</name>
    <dbReference type="NCBI Taxonomy" id="2781979"/>
    <lineage>
        <taxon>Bacteria</taxon>
        <taxon>Pseudomonadati</taxon>
        <taxon>Pseudomonadota</taxon>
        <taxon>Gammaproteobacteria</taxon>
        <taxon>Oceanospirillales</taxon>
        <taxon>Oceanospirillaceae</taxon>
        <taxon>Pontibacterium</taxon>
    </lineage>
</organism>
<evidence type="ECO:0000313" key="2">
    <source>
        <dbReference type="EMBL" id="MBE9398022.1"/>
    </source>
</evidence>
<dbReference type="SUPFAM" id="SSF54637">
    <property type="entry name" value="Thioesterase/thiol ester dehydrase-isomerase"/>
    <property type="match status" value="1"/>
</dbReference>